<feature type="transmembrane region" description="Helical" evidence="1">
    <location>
        <begin position="255"/>
        <end position="273"/>
    </location>
</feature>
<feature type="transmembrane region" description="Helical" evidence="1">
    <location>
        <begin position="326"/>
        <end position="344"/>
    </location>
</feature>
<keyword evidence="4" id="KW-1185">Reference proteome</keyword>
<sequence>MTSTTVSSRLPSLTGLRFVAAFCVLLEHLNIIAVFVPPARVAVSFFFVLSGFVLTWSSRPGDTSGSFWRRRFWKIFPNHTVSWALMLVILTVTGVSLVPGVLPPGPTPPLPAAANLTLLHSWVPSFDYMFSVNPVSWSLSSEMLFYLLFPALLPLVLRIPARRLVLAAVGLVALAWLIPLVSLTFSGPELMPGLLQSQYWFAYFFPPARLPEFVLGMVLARMVIHGFTPRLGVALTGAATLLFLFVATVTGLPAAFMFAAVTVVPVALVVLGGASMDVRHARSLWATRVMVFLGEISFALYLIHPLVNLVFNQLTQGRVRAALGDAGTNVIVIALCLVAAWVLYRTVERPLMRRFGSSRPAAAPPLETSRAQEA</sequence>
<keyword evidence="3" id="KW-0012">Acyltransferase</keyword>
<protein>
    <submittedName>
        <fullName evidence="3">Acyltransferase</fullName>
    </submittedName>
</protein>
<reference evidence="3 4" key="1">
    <citation type="journal article" date="2019" name="Int. J. Syst. Evol. Microbiol.">
        <title>The Global Catalogue of Microorganisms (GCM) 10K type strain sequencing project: providing services to taxonomists for standard genome sequencing and annotation.</title>
        <authorList>
            <consortium name="The Broad Institute Genomics Platform"/>
            <consortium name="The Broad Institute Genome Sequencing Center for Infectious Disease"/>
            <person name="Wu L."/>
            <person name="Ma J."/>
        </authorList>
    </citation>
    <scope>NUCLEOTIDE SEQUENCE [LARGE SCALE GENOMIC DNA]</scope>
    <source>
        <strain evidence="3 4">JCM 6835</strain>
    </source>
</reference>
<keyword evidence="1" id="KW-1133">Transmembrane helix</keyword>
<feature type="transmembrane region" description="Helical" evidence="1">
    <location>
        <begin position="231"/>
        <end position="249"/>
    </location>
</feature>
<feature type="transmembrane region" description="Helical" evidence="1">
    <location>
        <begin position="164"/>
        <end position="187"/>
    </location>
</feature>
<organism evidence="3 4">
    <name type="scientific">Nonomuraea recticatena</name>
    <dbReference type="NCBI Taxonomy" id="46178"/>
    <lineage>
        <taxon>Bacteria</taxon>
        <taxon>Bacillati</taxon>
        <taxon>Actinomycetota</taxon>
        <taxon>Actinomycetes</taxon>
        <taxon>Streptosporangiales</taxon>
        <taxon>Streptosporangiaceae</taxon>
        <taxon>Nonomuraea</taxon>
    </lineage>
</organism>
<keyword evidence="3" id="KW-0808">Transferase</keyword>
<evidence type="ECO:0000259" key="2">
    <source>
        <dbReference type="Pfam" id="PF01757"/>
    </source>
</evidence>
<feature type="transmembrane region" description="Helical" evidence="1">
    <location>
        <begin position="285"/>
        <end position="306"/>
    </location>
</feature>
<dbReference type="InterPro" id="IPR002656">
    <property type="entry name" value="Acyl_transf_3_dom"/>
</dbReference>
<comment type="caution">
    <text evidence="3">The sequence shown here is derived from an EMBL/GenBank/DDBJ whole genome shotgun (WGS) entry which is preliminary data.</text>
</comment>
<dbReference type="EMBL" id="BAAATE010000058">
    <property type="protein sequence ID" value="GAA2699971.1"/>
    <property type="molecule type" value="Genomic_DNA"/>
</dbReference>
<dbReference type="InterPro" id="IPR050879">
    <property type="entry name" value="Acyltransferase_3"/>
</dbReference>
<feature type="transmembrane region" description="Helical" evidence="1">
    <location>
        <begin position="199"/>
        <end position="219"/>
    </location>
</feature>
<gene>
    <name evidence="3" type="ORF">GCM10010412_096890</name>
</gene>
<keyword evidence="1" id="KW-0472">Membrane</keyword>
<feature type="transmembrane region" description="Helical" evidence="1">
    <location>
        <begin position="135"/>
        <end position="157"/>
    </location>
</feature>
<proteinExistence type="predicted"/>
<dbReference type="RefSeq" id="WP_346157477.1">
    <property type="nucleotide sequence ID" value="NZ_BAAATE010000058.1"/>
</dbReference>
<name>A0ABN3TES4_9ACTN</name>
<keyword evidence="1" id="KW-0812">Transmembrane</keyword>
<feature type="transmembrane region" description="Helical" evidence="1">
    <location>
        <begin position="12"/>
        <end position="35"/>
    </location>
</feature>
<dbReference type="PANTHER" id="PTHR23028">
    <property type="entry name" value="ACETYLTRANSFERASE"/>
    <property type="match status" value="1"/>
</dbReference>
<dbReference type="Pfam" id="PF01757">
    <property type="entry name" value="Acyl_transf_3"/>
    <property type="match status" value="1"/>
</dbReference>
<evidence type="ECO:0000256" key="1">
    <source>
        <dbReference type="SAM" id="Phobius"/>
    </source>
</evidence>
<evidence type="ECO:0000313" key="4">
    <source>
        <dbReference type="Proteomes" id="UP001501666"/>
    </source>
</evidence>
<feature type="transmembrane region" description="Helical" evidence="1">
    <location>
        <begin position="41"/>
        <end position="59"/>
    </location>
</feature>
<feature type="transmembrane region" description="Helical" evidence="1">
    <location>
        <begin position="80"/>
        <end position="102"/>
    </location>
</feature>
<dbReference type="GO" id="GO:0016746">
    <property type="term" value="F:acyltransferase activity"/>
    <property type="evidence" value="ECO:0007669"/>
    <property type="project" value="UniProtKB-KW"/>
</dbReference>
<feature type="domain" description="Acyltransferase 3" evidence="2">
    <location>
        <begin position="12"/>
        <end position="345"/>
    </location>
</feature>
<evidence type="ECO:0000313" key="3">
    <source>
        <dbReference type="EMBL" id="GAA2699971.1"/>
    </source>
</evidence>
<dbReference type="Proteomes" id="UP001501666">
    <property type="component" value="Unassembled WGS sequence"/>
</dbReference>
<accession>A0ABN3TES4</accession>